<dbReference type="NCBIfam" id="TIGR01260">
    <property type="entry name" value="ATP_synt_c"/>
    <property type="match status" value="1"/>
</dbReference>
<dbReference type="InterPro" id="IPR002379">
    <property type="entry name" value="ATPase_proteolipid_c-like_dom"/>
</dbReference>
<keyword evidence="3 14" id="KW-0813">Transport</keyword>
<comment type="subcellular location">
    <subcellularLocation>
        <location evidence="1 14">Cell membrane</location>
        <topology evidence="1 14">Multi-pass membrane protein</topology>
    </subcellularLocation>
</comment>
<comment type="similarity">
    <text evidence="2 14">Belongs to the ATPase C chain family.</text>
</comment>
<dbReference type="InterPro" id="IPR035921">
    <property type="entry name" value="F/V-ATP_Csub_sf"/>
</dbReference>
<comment type="caution">
    <text evidence="14">Lacks conserved residue(s) required for the propagation of feature annotation.</text>
</comment>
<evidence type="ECO:0000313" key="17">
    <source>
        <dbReference type="Proteomes" id="UP000275456"/>
    </source>
</evidence>
<keyword evidence="12 14" id="KW-0066">ATP synthesis</keyword>
<keyword evidence="6 14" id="KW-0812">Transmembrane</keyword>
<keyword evidence="4 14" id="KW-1003">Cell membrane</keyword>
<keyword evidence="10 14" id="KW-0446">Lipid-binding</keyword>
<dbReference type="EMBL" id="RKHJ01000001">
    <property type="protein sequence ID" value="ROR66460.1"/>
    <property type="molecule type" value="Genomic_DNA"/>
</dbReference>
<evidence type="ECO:0000313" key="16">
    <source>
        <dbReference type="EMBL" id="ROR66460.1"/>
    </source>
</evidence>
<evidence type="ECO:0000259" key="15">
    <source>
        <dbReference type="Pfam" id="PF00137"/>
    </source>
</evidence>
<sequence length="79" mass="8222">MDNATTILAEINGNIGTVGYGLAAIGPAIGVGIVVGKTIESVARQPELQGRLTVLMYIGIAFTEALAFIGIATYFFMTN</sequence>
<dbReference type="Pfam" id="PF00137">
    <property type="entry name" value="ATP-synt_C"/>
    <property type="match status" value="1"/>
</dbReference>
<evidence type="ECO:0000256" key="3">
    <source>
        <dbReference type="ARBA" id="ARBA00022448"/>
    </source>
</evidence>
<protein>
    <recommendedName>
        <fullName evidence="14">ATP synthase subunit c</fullName>
    </recommendedName>
    <alternativeName>
        <fullName evidence="14">ATP synthase F(0) sector subunit c</fullName>
    </alternativeName>
    <alternativeName>
        <fullName evidence="14">F-type ATPase subunit c</fullName>
        <shortName evidence="14">F-ATPase subunit c</shortName>
    </alternativeName>
    <alternativeName>
        <fullName evidence="14">Lipid-binding protein</fullName>
    </alternativeName>
</protein>
<evidence type="ECO:0000256" key="2">
    <source>
        <dbReference type="ARBA" id="ARBA00006704"/>
    </source>
</evidence>
<dbReference type="InterPro" id="IPR005953">
    <property type="entry name" value="ATP_synth_csu_bac/chlpt"/>
</dbReference>
<dbReference type="GO" id="GO:0045259">
    <property type="term" value="C:proton-transporting ATP synthase complex"/>
    <property type="evidence" value="ECO:0007669"/>
    <property type="project" value="UniProtKB-KW"/>
</dbReference>
<evidence type="ECO:0000256" key="8">
    <source>
        <dbReference type="ARBA" id="ARBA00022989"/>
    </source>
</evidence>
<comment type="caution">
    <text evidence="16">The sequence shown here is derived from an EMBL/GenBank/DDBJ whole genome shotgun (WGS) entry which is preliminary data.</text>
</comment>
<name>A0A3N2AU10_9MICO</name>
<evidence type="ECO:0000256" key="7">
    <source>
        <dbReference type="ARBA" id="ARBA00022781"/>
    </source>
</evidence>
<accession>A0A3N2AU10</accession>
<dbReference type="InterPro" id="IPR038662">
    <property type="entry name" value="ATP_synth_F0_csu_sf"/>
</dbReference>
<keyword evidence="7 14" id="KW-0375">Hydrogen ion transport</keyword>
<evidence type="ECO:0000256" key="12">
    <source>
        <dbReference type="ARBA" id="ARBA00023310"/>
    </source>
</evidence>
<comment type="function">
    <text evidence="13 14">F(1)F(0) ATP synthase produces ATP from ADP in the presence of a proton or sodium gradient. F-type ATPases consist of two structural domains, F(1) containing the extramembraneous catalytic core and F(0) containing the membrane proton channel, linked together by a central stalk and a peripheral stalk. During catalysis, ATP synthesis in the catalytic domain of F(1) is coupled via a rotary mechanism of the central stalk subunits to proton translocation.</text>
</comment>
<keyword evidence="9 14" id="KW-0406">Ion transport</keyword>
<dbReference type="SUPFAM" id="SSF81333">
    <property type="entry name" value="F1F0 ATP synthase subunit C"/>
    <property type="match status" value="1"/>
</dbReference>
<organism evidence="16 17">
    <name type="scientific">Agrococcus jenensis</name>
    <dbReference type="NCBI Taxonomy" id="46353"/>
    <lineage>
        <taxon>Bacteria</taxon>
        <taxon>Bacillati</taxon>
        <taxon>Actinomycetota</taxon>
        <taxon>Actinomycetes</taxon>
        <taxon>Micrococcales</taxon>
        <taxon>Microbacteriaceae</taxon>
        <taxon>Agrococcus</taxon>
    </lineage>
</organism>
<comment type="function">
    <text evidence="14">Key component of the F(0) channel; it plays a direct role in translocation across the membrane. A homomeric c-ring of between 10-14 subunits forms the central stalk rotor element with the F(1) delta and epsilon subunits.</text>
</comment>
<evidence type="ECO:0000256" key="13">
    <source>
        <dbReference type="ARBA" id="ARBA00025198"/>
    </source>
</evidence>
<evidence type="ECO:0000256" key="4">
    <source>
        <dbReference type="ARBA" id="ARBA00022475"/>
    </source>
</evidence>
<feature type="transmembrane region" description="Helical" evidence="14">
    <location>
        <begin position="54"/>
        <end position="77"/>
    </location>
</feature>
<gene>
    <name evidence="14" type="primary">atpE</name>
    <name evidence="16" type="ORF">EDD26_1843</name>
</gene>
<dbReference type="OrthoDB" id="3183855at2"/>
<dbReference type="HAMAP" id="MF_01396">
    <property type="entry name" value="ATP_synth_c_bact"/>
    <property type="match status" value="1"/>
</dbReference>
<dbReference type="PANTHER" id="PTHR10031:SF0">
    <property type="entry name" value="ATPASE PROTEIN 9"/>
    <property type="match status" value="1"/>
</dbReference>
<evidence type="ECO:0000256" key="14">
    <source>
        <dbReference type="HAMAP-Rule" id="MF_01396"/>
    </source>
</evidence>
<dbReference type="PROSITE" id="PS00605">
    <property type="entry name" value="ATPASE_C"/>
    <property type="match status" value="1"/>
</dbReference>
<dbReference type="InterPro" id="IPR000454">
    <property type="entry name" value="ATP_synth_F0_csu"/>
</dbReference>
<dbReference type="GO" id="GO:0033177">
    <property type="term" value="C:proton-transporting two-sector ATPase complex, proton-transporting domain"/>
    <property type="evidence" value="ECO:0007669"/>
    <property type="project" value="InterPro"/>
</dbReference>
<dbReference type="GO" id="GO:0046933">
    <property type="term" value="F:proton-transporting ATP synthase activity, rotational mechanism"/>
    <property type="evidence" value="ECO:0007669"/>
    <property type="project" value="UniProtKB-UniRule"/>
</dbReference>
<dbReference type="RefSeq" id="WP_123697449.1">
    <property type="nucleotide sequence ID" value="NZ_RKHJ01000001.1"/>
</dbReference>
<dbReference type="PANTHER" id="PTHR10031">
    <property type="entry name" value="ATP SYNTHASE LIPID-BINDING PROTEIN, MITOCHONDRIAL"/>
    <property type="match status" value="1"/>
</dbReference>
<dbReference type="PRINTS" id="PR00124">
    <property type="entry name" value="ATPASEC"/>
</dbReference>
<dbReference type="InterPro" id="IPR020537">
    <property type="entry name" value="ATP_synth_F0_csu_DDCD_BS"/>
</dbReference>
<dbReference type="GO" id="GO:0008289">
    <property type="term" value="F:lipid binding"/>
    <property type="evidence" value="ECO:0007669"/>
    <property type="project" value="UniProtKB-KW"/>
</dbReference>
<dbReference type="CDD" id="cd18121">
    <property type="entry name" value="ATP-synt_Fo_c"/>
    <property type="match status" value="1"/>
</dbReference>
<feature type="domain" description="V-ATPase proteolipid subunit C-like" evidence="15">
    <location>
        <begin position="19"/>
        <end position="77"/>
    </location>
</feature>
<evidence type="ECO:0000256" key="11">
    <source>
        <dbReference type="ARBA" id="ARBA00023136"/>
    </source>
</evidence>
<dbReference type="Proteomes" id="UP000275456">
    <property type="component" value="Unassembled WGS sequence"/>
</dbReference>
<dbReference type="GO" id="GO:0005886">
    <property type="term" value="C:plasma membrane"/>
    <property type="evidence" value="ECO:0007669"/>
    <property type="project" value="UniProtKB-SubCell"/>
</dbReference>
<reference evidence="16 17" key="1">
    <citation type="submission" date="2018-11" db="EMBL/GenBank/DDBJ databases">
        <title>Sequencing the genomes of 1000 actinobacteria strains.</title>
        <authorList>
            <person name="Klenk H.-P."/>
        </authorList>
    </citation>
    <scope>NUCLEOTIDE SEQUENCE [LARGE SCALE GENOMIC DNA]</scope>
    <source>
        <strain evidence="16 17">DSM 9580</strain>
    </source>
</reference>
<dbReference type="FunFam" id="1.20.20.10:FF:000002">
    <property type="entry name" value="ATP synthase subunit c"/>
    <property type="match status" value="1"/>
</dbReference>
<keyword evidence="17" id="KW-1185">Reference proteome</keyword>
<evidence type="ECO:0000256" key="6">
    <source>
        <dbReference type="ARBA" id="ARBA00022692"/>
    </source>
</evidence>
<keyword evidence="8 14" id="KW-1133">Transmembrane helix</keyword>
<keyword evidence="11 14" id="KW-0472">Membrane</keyword>
<evidence type="ECO:0000256" key="10">
    <source>
        <dbReference type="ARBA" id="ARBA00023121"/>
    </source>
</evidence>
<dbReference type="AlphaFoldDB" id="A0A3N2AU10"/>
<evidence type="ECO:0000256" key="9">
    <source>
        <dbReference type="ARBA" id="ARBA00023065"/>
    </source>
</evidence>
<keyword evidence="5 14" id="KW-0138">CF(0)</keyword>
<evidence type="ECO:0000256" key="1">
    <source>
        <dbReference type="ARBA" id="ARBA00004651"/>
    </source>
</evidence>
<dbReference type="Gene3D" id="1.20.20.10">
    <property type="entry name" value="F1F0 ATP synthase subunit C"/>
    <property type="match status" value="1"/>
</dbReference>
<proteinExistence type="inferred from homology"/>
<evidence type="ECO:0000256" key="5">
    <source>
        <dbReference type="ARBA" id="ARBA00022547"/>
    </source>
</evidence>
<feature type="site" description="Reversibly protonated during proton transport" evidence="14">
    <location>
        <position position="64"/>
    </location>
</feature>